<evidence type="ECO:0000256" key="2">
    <source>
        <dbReference type="ARBA" id="ARBA00022801"/>
    </source>
</evidence>
<dbReference type="CDD" id="cd03443">
    <property type="entry name" value="PaaI_thioesterase"/>
    <property type="match status" value="1"/>
</dbReference>
<feature type="domain" description="Thioesterase" evidence="4">
    <location>
        <begin position="40"/>
        <end position="111"/>
    </location>
</feature>
<keyword evidence="3" id="KW-0732">Signal</keyword>
<dbReference type="InterPro" id="IPR029069">
    <property type="entry name" value="HotDog_dom_sf"/>
</dbReference>
<dbReference type="GO" id="GO:0047617">
    <property type="term" value="F:fatty acyl-CoA hydrolase activity"/>
    <property type="evidence" value="ECO:0007669"/>
    <property type="project" value="InterPro"/>
</dbReference>
<keyword evidence="2" id="KW-0378">Hydrolase</keyword>
<protein>
    <recommendedName>
        <fullName evidence="4">Thioesterase domain-containing protein</fullName>
    </recommendedName>
</protein>
<dbReference type="Gene3D" id="3.10.129.10">
    <property type="entry name" value="Hotdog Thioesterase"/>
    <property type="match status" value="1"/>
</dbReference>
<gene>
    <name evidence="5" type="ORF">IMSHALPRED_010426</name>
</gene>
<evidence type="ECO:0000313" key="5">
    <source>
        <dbReference type="EMBL" id="CAF9936002.1"/>
    </source>
</evidence>
<dbReference type="FunFam" id="3.10.129.10:FF:000033">
    <property type="entry name" value="acyl-coenzyme A thioesterase 13"/>
    <property type="match status" value="1"/>
</dbReference>
<evidence type="ECO:0000313" key="6">
    <source>
        <dbReference type="Proteomes" id="UP000664534"/>
    </source>
</evidence>
<dbReference type="SUPFAM" id="SSF54637">
    <property type="entry name" value="Thioesterase/thiol ester dehydrase-isomerase"/>
    <property type="match status" value="1"/>
</dbReference>
<dbReference type="PANTHER" id="PTHR21660">
    <property type="entry name" value="THIOESTERASE SUPERFAMILY MEMBER-RELATED"/>
    <property type="match status" value="1"/>
</dbReference>
<sequence length="130" mass="13741">MRRNSPIYEFLLSDILLVSASKGVVTARLPVKLCHLNSKGTLHGTVSACLTDWAGGLAIATHGREKTGVSTDIHTTFLSTAKEGDVLEIEGRTDKVGGTLAFTSVEIRKVGEDGASGVVAMGSHTKYVKQ</sequence>
<dbReference type="Proteomes" id="UP000664534">
    <property type="component" value="Unassembled WGS sequence"/>
</dbReference>
<proteinExistence type="inferred from homology"/>
<organism evidence="5 6">
    <name type="scientific">Imshaugia aleurites</name>
    <dbReference type="NCBI Taxonomy" id="172621"/>
    <lineage>
        <taxon>Eukaryota</taxon>
        <taxon>Fungi</taxon>
        <taxon>Dikarya</taxon>
        <taxon>Ascomycota</taxon>
        <taxon>Pezizomycotina</taxon>
        <taxon>Lecanoromycetes</taxon>
        <taxon>OSLEUM clade</taxon>
        <taxon>Lecanoromycetidae</taxon>
        <taxon>Lecanorales</taxon>
        <taxon>Lecanorineae</taxon>
        <taxon>Parmeliaceae</taxon>
        <taxon>Imshaugia</taxon>
    </lineage>
</organism>
<dbReference type="PANTHER" id="PTHR21660:SF11">
    <property type="entry name" value="FAMILY PROTEIN, PUTATIVE (AFU_ORTHOLOGUE AFUA_4G04355)-RELATED"/>
    <property type="match status" value="1"/>
</dbReference>
<dbReference type="OrthoDB" id="46529at2759"/>
<comment type="caution">
    <text evidence="5">The sequence shown here is derived from an EMBL/GenBank/DDBJ whole genome shotgun (WGS) entry which is preliminary data.</text>
</comment>
<accession>A0A8H3G7J4</accession>
<evidence type="ECO:0000259" key="4">
    <source>
        <dbReference type="Pfam" id="PF03061"/>
    </source>
</evidence>
<comment type="similarity">
    <text evidence="1">Belongs to the thioesterase PaaI family.</text>
</comment>
<feature type="chain" id="PRO_5034673148" description="Thioesterase domain-containing protein" evidence="3">
    <location>
        <begin position="21"/>
        <end position="130"/>
    </location>
</feature>
<dbReference type="InterPro" id="IPR006683">
    <property type="entry name" value="Thioestr_dom"/>
</dbReference>
<dbReference type="EMBL" id="CAJPDT010000087">
    <property type="protein sequence ID" value="CAF9936002.1"/>
    <property type="molecule type" value="Genomic_DNA"/>
</dbReference>
<dbReference type="NCBIfam" id="TIGR00369">
    <property type="entry name" value="unchar_dom_1"/>
    <property type="match status" value="1"/>
</dbReference>
<dbReference type="InterPro" id="IPR039298">
    <property type="entry name" value="ACOT13"/>
</dbReference>
<dbReference type="AlphaFoldDB" id="A0A8H3G7J4"/>
<evidence type="ECO:0000256" key="3">
    <source>
        <dbReference type="SAM" id="SignalP"/>
    </source>
</evidence>
<evidence type="ECO:0000256" key="1">
    <source>
        <dbReference type="ARBA" id="ARBA00008324"/>
    </source>
</evidence>
<dbReference type="InterPro" id="IPR003736">
    <property type="entry name" value="PAAI_dom"/>
</dbReference>
<reference evidence="5" key="1">
    <citation type="submission" date="2021-03" db="EMBL/GenBank/DDBJ databases">
        <authorList>
            <person name="Tagirdzhanova G."/>
        </authorList>
    </citation>
    <scope>NUCLEOTIDE SEQUENCE</scope>
</reference>
<feature type="signal peptide" evidence="3">
    <location>
        <begin position="1"/>
        <end position="20"/>
    </location>
</feature>
<keyword evidence="6" id="KW-1185">Reference proteome</keyword>
<dbReference type="Pfam" id="PF03061">
    <property type="entry name" value="4HBT"/>
    <property type="match status" value="1"/>
</dbReference>
<name>A0A8H3G7J4_9LECA</name>